<dbReference type="RefSeq" id="WP_002726444.1">
    <property type="nucleotide sequence ID" value="NZ_CAHP01000011.1"/>
</dbReference>
<dbReference type="GO" id="GO:0055088">
    <property type="term" value="P:lipid homeostasis"/>
    <property type="evidence" value="ECO:0007669"/>
    <property type="project" value="TreeGrafter"/>
</dbReference>
<sequence length="270" mass="28547">MSAPHLELLHALPATATPGRLPLLFVHGSYCGAWVWAETFLPYFARAGFAAYAVSLRGHGGSEGELSLATLSDYVQDVRAAIGHLGGRCILVGHSMGGIVAQHCLSEGNEVAALVLMSSVPPSGLANSALTLMMSSPDLMVQFGLLQSLGPSAVSGDVIRRAMLSDATSDAEANRLLSRFQTESHCISLELMSPPPPRRPVPARPVLVLGGTSDPMIPPSDLRESATFYNADLEILDGAPHGLMLDSAWWQPTADRILAWLAAKGFSATH</sequence>
<dbReference type="STRING" id="1150626.PHAMO_190091"/>
<keyword evidence="2" id="KW-0808">Transferase</keyword>
<name>H8FPJ4_MAGML</name>
<dbReference type="EMBL" id="CAHP01000011">
    <property type="protein sequence ID" value="CCG40282.1"/>
    <property type="molecule type" value="Genomic_DNA"/>
</dbReference>
<dbReference type="GO" id="GO:0042171">
    <property type="term" value="F:lysophosphatidic acid acyltransferase activity"/>
    <property type="evidence" value="ECO:0007669"/>
    <property type="project" value="TreeGrafter"/>
</dbReference>
<gene>
    <name evidence="2" type="ORF">PHAMO_190091</name>
</gene>
<dbReference type="InterPro" id="IPR000073">
    <property type="entry name" value="AB_hydrolase_1"/>
</dbReference>
<dbReference type="GO" id="GO:0006654">
    <property type="term" value="P:phosphatidic acid biosynthetic process"/>
    <property type="evidence" value="ECO:0007669"/>
    <property type="project" value="TreeGrafter"/>
</dbReference>
<dbReference type="Pfam" id="PF12697">
    <property type="entry name" value="Abhydrolase_6"/>
    <property type="match status" value="1"/>
</dbReference>
<comment type="caution">
    <text evidence="2">The sequence shown here is derived from an EMBL/GenBank/DDBJ whole genome shotgun (WGS) entry which is preliminary data.</text>
</comment>
<proteinExistence type="predicted"/>
<dbReference type="PRINTS" id="PR00111">
    <property type="entry name" value="ABHYDROLASE"/>
</dbReference>
<keyword evidence="3" id="KW-1185">Reference proteome</keyword>
<dbReference type="Proteomes" id="UP000004169">
    <property type="component" value="Unassembled WGS sequence"/>
</dbReference>
<dbReference type="PANTHER" id="PTHR42886:SF42">
    <property type="entry name" value="ALPHA_BETA-HYDROLASES SUPERFAMILY PROTEIN"/>
    <property type="match status" value="1"/>
</dbReference>
<dbReference type="Gene3D" id="3.40.50.1820">
    <property type="entry name" value="alpha/beta hydrolase"/>
    <property type="match status" value="1"/>
</dbReference>
<dbReference type="GO" id="GO:0052689">
    <property type="term" value="F:carboxylic ester hydrolase activity"/>
    <property type="evidence" value="ECO:0007669"/>
    <property type="project" value="TreeGrafter"/>
</dbReference>
<keyword evidence="2" id="KW-0378">Hydrolase</keyword>
<dbReference type="InterPro" id="IPR029058">
    <property type="entry name" value="AB_hydrolase_fold"/>
</dbReference>
<reference evidence="2 3" key="1">
    <citation type="journal article" date="2012" name="J. Bacteriol.">
        <title>Draft Genome Sequence of the Purple Photosynthetic Bacterium Phaeospirillum molischianum DSM120, a Particularly Versatile Bacterium.</title>
        <authorList>
            <person name="Duquesne K."/>
            <person name="Prima V."/>
            <person name="Ji B."/>
            <person name="Rouy Z."/>
            <person name="Medigue C."/>
            <person name="Talla E."/>
            <person name="Sturgis J.N."/>
        </authorList>
    </citation>
    <scope>NUCLEOTIDE SEQUENCE [LARGE SCALE GENOMIC DNA]</scope>
    <source>
        <strain evidence="3">DSM120</strain>
    </source>
</reference>
<dbReference type="AlphaFoldDB" id="H8FPJ4"/>
<organism evidence="2 3">
    <name type="scientific">Magnetospirillum molischianum DSM 120</name>
    <dbReference type="NCBI Taxonomy" id="1150626"/>
    <lineage>
        <taxon>Bacteria</taxon>
        <taxon>Pseudomonadati</taxon>
        <taxon>Pseudomonadota</taxon>
        <taxon>Alphaproteobacteria</taxon>
        <taxon>Rhodospirillales</taxon>
        <taxon>Rhodospirillaceae</taxon>
        <taxon>Magnetospirillum</taxon>
    </lineage>
</organism>
<keyword evidence="2" id="KW-0012">Acyltransferase</keyword>
<feature type="domain" description="AB hydrolase-1" evidence="1">
    <location>
        <begin position="23"/>
        <end position="248"/>
    </location>
</feature>
<dbReference type="eggNOG" id="COG1073">
    <property type="taxonomic scope" value="Bacteria"/>
</dbReference>
<evidence type="ECO:0000313" key="3">
    <source>
        <dbReference type="Proteomes" id="UP000004169"/>
    </source>
</evidence>
<dbReference type="PANTHER" id="PTHR42886">
    <property type="entry name" value="RE40534P-RELATED"/>
    <property type="match status" value="1"/>
</dbReference>
<accession>H8FPJ4</accession>
<dbReference type="SUPFAM" id="SSF53474">
    <property type="entry name" value="alpha/beta-Hydrolases"/>
    <property type="match status" value="1"/>
</dbReference>
<evidence type="ECO:0000259" key="1">
    <source>
        <dbReference type="Pfam" id="PF12697"/>
    </source>
</evidence>
<evidence type="ECO:0000313" key="2">
    <source>
        <dbReference type="EMBL" id="CCG40282.1"/>
    </source>
</evidence>
<protein>
    <submittedName>
        <fullName evidence="2">Predicted hydrolase or acyltransferase</fullName>
    </submittedName>
</protein>